<comment type="similarity">
    <text evidence="4 10">Belongs to the galactose-1-phosphate uridylyltransferase type 2 family.</text>
</comment>
<evidence type="ECO:0000259" key="11">
    <source>
        <dbReference type="Pfam" id="PF01087"/>
    </source>
</evidence>
<dbReference type="EC" id="2.7.7.12" evidence="10"/>
<evidence type="ECO:0000256" key="4">
    <source>
        <dbReference type="ARBA" id="ARBA00008706"/>
    </source>
</evidence>
<dbReference type="InterPro" id="IPR005850">
    <property type="entry name" value="GalP_Utransf_C"/>
</dbReference>
<evidence type="ECO:0000256" key="10">
    <source>
        <dbReference type="HAMAP-Rule" id="MF_00571"/>
    </source>
</evidence>
<sequence>MNQNGLITVFVQRVIAATDYTELDETYLINQVLGWLGEADYQTPTTLTPWEDADTLTLLDALIRVADTNGTLARREMNADMVGAQLMALFVPRPSEVNRIFWEKYASAPAAATDYLFALSRRSNYIKTREIGQNISFPVTTKYGALQITINLSKPEKDPKMIAAALQAQKNTPVNYPVSQLSHDNEGYWGRLDYPARANHRVVALTLGGEPWFFQYSPYAYFNEHAIIFSKTIRPMRVDVAHLAKLLEFVTLFPDYFIGSNADLPIVGGSILTHDHFQAGRYDLPMAQATIKTPITLPGCQVASAGVLNWPMTVIRLADENQANLLQAAQQIMMTWAHYSDPALDIRAFDAQGERHHTVTPIARYRDGRYELDLVLRDNNVSETYPDGIFHPHADVQHIKQENIGLIEVMGLAILPPRLKTELEVVKAHLLGQVDQVAPKHQLWAETLRANTTITPDNVNAIIDDSVGHIFERVLEDAGVYKHDAAGEAGLVRFLQAVAQNVQVSD</sequence>
<dbReference type="UniPathway" id="UPA00214"/>
<dbReference type="Proteomes" id="UP000478636">
    <property type="component" value="Unassembled WGS sequence"/>
</dbReference>
<dbReference type="PANTHER" id="PTHR39191">
    <property type="entry name" value="GALACTOSE-1-PHOSPHATE URIDYLYLTRANSFERASE"/>
    <property type="match status" value="1"/>
</dbReference>
<gene>
    <name evidence="10" type="primary">galT</name>
    <name evidence="13" type="ORF">GQS40_09275</name>
</gene>
<evidence type="ECO:0000256" key="1">
    <source>
        <dbReference type="ARBA" id="ARBA00001107"/>
    </source>
</evidence>
<accession>A0A6L7AAM6</accession>
<comment type="catalytic activity">
    <reaction evidence="1 10">
        <text>alpha-D-galactose 1-phosphate + UDP-alpha-D-glucose = alpha-D-glucose 1-phosphate + UDP-alpha-D-galactose</text>
        <dbReference type="Rhea" id="RHEA:13989"/>
        <dbReference type="ChEBI" id="CHEBI:58336"/>
        <dbReference type="ChEBI" id="CHEBI:58601"/>
        <dbReference type="ChEBI" id="CHEBI:58885"/>
        <dbReference type="ChEBI" id="CHEBI:66914"/>
        <dbReference type="EC" id="2.7.7.12"/>
    </reaction>
</comment>
<evidence type="ECO:0000256" key="2">
    <source>
        <dbReference type="ARBA" id="ARBA00004496"/>
    </source>
</evidence>
<comment type="pathway">
    <text evidence="3 10">Carbohydrate metabolism; galactose metabolism.</text>
</comment>
<keyword evidence="5 10" id="KW-0963">Cytoplasm</keyword>
<dbReference type="Pfam" id="PF02744">
    <property type="entry name" value="GalP_UDP_tr_C"/>
    <property type="match status" value="1"/>
</dbReference>
<evidence type="ECO:0000313" key="13">
    <source>
        <dbReference type="EMBL" id="MWN21510.1"/>
    </source>
</evidence>
<dbReference type="GO" id="GO:0005737">
    <property type="term" value="C:cytoplasm"/>
    <property type="evidence" value="ECO:0007669"/>
    <property type="project" value="UniProtKB-SubCell"/>
</dbReference>
<proteinExistence type="inferred from homology"/>
<keyword evidence="8 10" id="KW-0299">Galactose metabolism</keyword>
<evidence type="ECO:0000313" key="14">
    <source>
        <dbReference type="Proteomes" id="UP000478636"/>
    </source>
</evidence>
<keyword evidence="7 10" id="KW-0548">Nucleotidyltransferase</keyword>
<evidence type="ECO:0000259" key="12">
    <source>
        <dbReference type="Pfam" id="PF02744"/>
    </source>
</evidence>
<dbReference type="PANTHER" id="PTHR39191:SF1">
    <property type="entry name" value="DUF4922 DOMAIN-CONTAINING PROTEIN"/>
    <property type="match status" value="1"/>
</dbReference>
<dbReference type="HAMAP" id="MF_00571">
    <property type="entry name" value="GalP_UDP_trans"/>
    <property type="match status" value="1"/>
</dbReference>
<dbReference type="InterPro" id="IPR005849">
    <property type="entry name" value="GalP_Utransf_N"/>
</dbReference>
<comment type="subcellular location">
    <subcellularLocation>
        <location evidence="2 10">Cytoplasm</location>
    </subcellularLocation>
</comment>
<dbReference type="AlphaFoldDB" id="A0A6L7AAM6"/>
<name>A0A6L7AAM6_LEULA</name>
<dbReference type="InterPro" id="IPR023425">
    <property type="entry name" value="GalP_uridyl_Trfase_II_CS"/>
</dbReference>
<keyword evidence="6 10" id="KW-0808">Transferase</keyword>
<dbReference type="PIRSF" id="PIRSF006005">
    <property type="entry name" value="GalT_BS"/>
    <property type="match status" value="1"/>
</dbReference>
<evidence type="ECO:0000256" key="3">
    <source>
        <dbReference type="ARBA" id="ARBA00004947"/>
    </source>
</evidence>
<dbReference type="PROSITE" id="PS01163">
    <property type="entry name" value="GAL_P_UDP_TRANSF_II"/>
    <property type="match status" value="1"/>
</dbReference>
<evidence type="ECO:0000256" key="6">
    <source>
        <dbReference type="ARBA" id="ARBA00022679"/>
    </source>
</evidence>
<dbReference type="GO" id="GO:0008108">
    <property type="term" value="F:UDP-glucose:hexose-1-phosphate uridylyltransferase activity"/>
    <property type="evidence" value="ECO:0007669"/>
    <property type="project" value="UniProtKB-UniRule"/>
</dbReference>
<feature type="domain" description="Galactose-1-phosphate uridyl transferase N-terminal" evidence="11">
    <location>
        <begin position="24"/>
        <end position="235"/>
    </location>
</feature>
<dbReference type="EMBL" id="WSZI01000015">
    <property type="protein sequence ID" value="MWN21510.1"/>
    <property type="molecule type" value="Genomic_DNA"/>
</dbReference>
<comment type="caution">
    <text evidence="13">The sequence shown here is derived from an EMBL/GenBank/DDBJ whole genome shotgun (WGS) entry which is preliminary data.</text>
</comment>
<evidence type="ECO:0000256" key="5">
    <source>
        <dbReference type="ARBA" id="ARBA00022490"/>
    </source>
</evidence>
<reference evidence="13 14" key="1">
    <citation type="submission" date="2019-12" db="EMBL/GenBank/DDBJ databases">
        <title>Complete genome sequence of Leuconostoc lactis strain AVN1 provides insights into metabolic potential.</title>
        <authorList>
            <person name="Besrour N."/>
            <person name="Najjari A."/>
            <person name="Fhoula I."/>
            <person name="Jaballah S."/>
            <person name="Klibi N."/>
            <person name="Ouzari H.I."/>
        </authorList>
    </citation>
    <scope>NUCLEOTIDE SEQUENCE [LARGE SCALE GENOMIC DNA]</scope>
    <source>
        <strain evidence="13 14">AVN1</strain>
    </source>
</reference>
<dbReference type="InterPro" id="IPR000766">
    <property type="entry name" value="GalP_uridyl_Trfase_II"/>
</dbReference>
<organism evidence="13 14">
    <name type="scientific">Leuconostoc lactis</name>
    <dbReference type="NCBI Taxonomy" id="1246"/>
    <lineage>
        <taxon>Bacteria</taxon>
        <taxon>Bacillati</taxon>
        <taxon>Bacillota</taxon>
        <taxon>Bacilli</taxon>
        <taxon>Lactobacillales</taxon>
        <taxon>Lactobacillaceae</taxon>
        <taxon>Leuconostoc</taxon>
    </lineage>
</organism>
<evidence type="ECO:0000256" key="8">
    <source>
        <dbReference type="ARBA" id="ARBA00023144"/>
    </source>
</evidence>
<feature type="domain" description="Galactose-1-phosphate uridyl transferase C-terminal" evidence="12">
    <location>
        <begin position="252"/>
        <end position="444"/>
    </location>
</feature>
<dbReference type="GO" id="GO:0006012">
    <property type="term" value="P:galactose metabolic process"/>
    <property type="evidence" value="ECO:0007669"/>
    <property type="project" value="UniProtKB-UniRule"/>
</dbReference>
<keyword evidence="9 10" id="KW-0119">Carbohydrate metabolism</keyword>
<dbReference type="Pfam" id="PF01087">
    <property type="entry name" value="GalP_UDP_transf"/>
    <property type="match status" value="1"/>
</dbReference>
<evidence type="ECO:0000256" key="9">
    <source>
        <dbReference type="ARBA" id="ARBA00023277"/>
    </source>
</evidence>
<protein>
    <recommendedName>
        <fullName evidence="10">Galactose-1-phosphate uridylyltransferase</fullName>
        <shortName evidence="10">Gal-1-P uridylyltransferase</shortName>
        <ecNumber evidence="10">2.7.7.12</ecNumber>
    </recommendedName>
    <alternativeName>
        <fullName evidence="10">UDP-glucose--hexose-1-phosphate uridylyltransferase</fullName>
    </alternativeName>
</protein>
<evidence type="ECO:0000256" key="7">
    <source>
        <dbReference type="ARBA" id="ARBA00022695"/>
    </source>
</evidence>